<evidence type="ECO:0000313" key="3">
    <source>
        <dbReference type="EMBL" id="KAL2061258.1"/>
    </source>
</evidence>
<sequence>MRHSTGFQTESFILISIIALSHVQNVLAFTQCYYPDGSIPVDYLWEPCTGAKFSSCCVPSEGDVCQPDGTCYYPPTGFSYRGACTDQTFKDPSCNEDLCVSGFETTWQWAIKCEGSSDTVCGSFENQAHSTPTCSASQSAITTGFLTKSPTTSAARFTAPPSLDLSRFSVITSSYTTIISAFAQTTTVTSTFASTFTSSISQTSKASTTSESLSSGTAAVAADASTGTSSTPPSPSNKAGAVTLTTGVLVAVIAGPILAIALCIGVFLLIRRRKSAKKNEAIRLNSANYPPPNGPTGADQVHPYEVDVNQASGPPKQQYGYFGPKVDTYEVDAQSTMMKEKTPAVGAVSEVGRTYQDDTRSPAPTYTEALLPVEMDATPSLRSQRR</sequence>
<dbReference type="CDD" id="cd12841">
    <property type="entry name" value="TM_EphA1"/>
    <property type="match status" value="1"/>
</dbReference>
<keyword evidence="2" id="KW-0732">Signal</keyword>
<keyword evidence="1" id="KW-0472">Membrane</keyword>
<feature type="signal peptide" evidence="2">
    <location>
        <begin position="1"/>
        <end position="28"/>
    </location>
</feature>
<dbReference type="Proteomes" id="UP001595075">
    <property type="component" value="Unassembled WGS sequence"/>
</dbReference>
<evidence type="ECO:0000256" key="1">
    <source>
        <dbReference type="SAM" id="Phobius"/>
    </source>
</evidence>
<dbReference type="EMBL" id="JAZHXI010000019">
    <property type="protein sequence ID" value="KAL2061258.1"/>
    <property type="molecule type" value="Genomic_DNA"/>
</dbReference>
<feature type="transmembrane region" description="Helical" evidence="1">
    <location>
        <begin position="248"/>
        <end position="270"/>
    </location>
</feature>
<evidence type="ECO:0000256" key="2">
    <source>
        <dbReference type="SAM" id="SignalP"/>
    </source>
</evidence>
<keyword evidence="1" id="KW-1133">Transmembrane helix</keyword>
<protein>
    <submittedName>
        <fullName evidence="3">Uncharacterized protein</fullName>
    </submittedName>
</protein>
<keyword evidence="1" id="KW-0812">Transmembrane</keyword>
<feature type="chain" id="PRO_5046540174" evidence="2">
    <location>
        <begin position="29"/>
        <end position="386"/>
    </location>
</feature>
<comment type="caution">
    <text evidence="3">The sequence shown here is derived from an EMBL/GenBank/DDBJ whole genome shotgun (WGS) entry which is preliminary data.</text>
</comment>
<accession>A0ABR4BUD7</accession>
<gene>
    <name evidence="3" type="ORF">VTL71DRAFT_7531</name>
</gene>
<name>A0ABR4BUD7_9HELO</name>
<reference evidence="3 4" key="1">
    <citation type="journal article" date="2024" name="Commun. Biol.">
        <title>Comparative genomic analysis of thermophilic fungi reveals convergent evolutionary adaptations and gene losses.</title>
        <authorList>
            <person name="Steindorff A.S."/>
            <person name="Aguilar-Pontes M.V."/>
            <person name="Robinson A.J."/>
            <person name="Andreopoulos B."/>
            <person name="LaButti K."/>
            <person name="Kuo A."/>
            <person name="Mondo S."/>
            <person name="Riley R."/>
            <person name="Otillar R."/>
            <person name="Haridas S."/>
            <person name="Lipzen A."/>
            <person name="Grimwood J."/>
            <person name="Schmutz J."/>
            <person name="Clum A."/>
            <person name="Reid I.D."/>
            <person name="Moisan M.C."/>
            <person name="Butler G."/>
            <person name="Nguyen T.T.M."/>
            <person name="Dewar K."/>
            <person name="Conant G."/>
            <person name="Drula E."/>
            <person name="Henrissat B."/>
            <person name="Hansel C."/>
            <person name="Singer S."/>
            <person name="Hutchinson M.I."/>
            <person name="de Vries R.P."/>
            <person name="Natvig D.O."/>
            <person name="Powell A.J."/>
            <person name="Tsang A."/>
            <person name="Grigoriev I.V."/>
        </authorList>
    </citation>
    <scope>NUCLEOTIDE SEQUENCE [LARGE SCALE GENOMIC DNA]</scope>
    <source>
        <strain evidence="3 4">CBS 494.80</strain>
    </source>
</reference>
<organism evidence="3 4">
    <name type="scientific">Oculimacula yallundae</name>
    <dbReference type="NCBI Taxonomy" id="86028"/>
    <lineage>
        <taxon>Eukaryota</taxon>
        <taxon>Fungi</taxon>
        <taxon>Dikarya</taxon>
        <taxon>Ascomycota</taxon>
        <taxon>Pezizomycotina</taxon>
        <taxon>Leotiomycetes</taxon>
        <taxon>Helotiales</taxon>
        <taxon>Ploettnerulaceae</taxon>
        <taxon>Oculimacula</taxon>
    </lineage>
</organism>
<proteinExistence type="predicted"/>
<evidence type="ECO:0000313" key="4">
    <source>
        <dbReference type="Proteomes" id="UP001595075"/>
    </source>
</evidence>
<keyword evidence="4" id="KW-1185">Reference proteome</keyword>